<dbReference type="GeneTree" id="ENSGT00940000153733"/>
<comment type="caution">
    <text evidence="12">Lacks conserved residue(s) required for the propagation of feature annotation.</text>
</comment>
<dbReference type="Pfam" id="PF03155">
    <property type="entry name" value="Alg6_Alg8"/>
    <property type="match status" value="1"/>
</dbReference>
<dbReference type="PANTHER" id="PTHR12413:SF1">
    <property type="entry name" value="DOLICHYL PYROPHOSPHATE MAN9GLCNAC2 ALPHA-1,3-GLUCOSYLTRANSFERASE"/>
    <property type="match status" value="1"/>
</dbReference>
<reference evidence="14 15" key="1">
    <citation type="journal article" date="2007" name="Nature">
        <title>Genome of the marsupial Monodelphis domestica reveals innovation in non-coding sequences.</title>
        <authorList>
            <person name="Mikkelsen T.S."/>
            <person name="Wakefield M.J."/>
            <person name="Aken B."/>
            <person name="Amemiya C.T."/>
            <person name="Chang J.L."/>
            <person name="Duke S."/>
            <person name="Garber M."/>
            <person name="Gentles A.J."/>
            <person name="Goodstadt L."/>
            <person name="Heger A."/>
            <person name="Jurka J."/>
            <person name="Kamal M."/>
            <person name="Mauceli E."/>
            <person name="Searle S.M."/>
            <person name="Sharpe T."/>
            <person name="Baker M.L."/>
            <person name="Batzer M.A."/>
            <person name="Benos P.V."/>
            <person name="Belov K."/>
            <person name="Clamp M."/>
            <person name="Cook A."/>
            <person name="Cuff J."/>
            <person name="Das R."/>
            <person name="Davidow L."/>
            <person name="Deakin J.E."/>
            <person name="Fazzari M.J."/>
            <person name="Glass J.L."/>
            <person name="Grabherr M."/>
            <person name="Greally J.M."/>
            <person name="Gu W."/>
            <person name="Hore T.A."/>
            <person name="Huttley G.A."/>
            <person name="Kleber M."/>
            <person name="Jirtle R.L."/>
            <person name="Koina E."/>
            <person name="Lee J.T."/>
            <person name="Mahony S."/>
            <person name="Marra M.A."/>
            <person name="Miller R.D."/>
            <person name="Nicholls R.D."/>
            <person name="Oda M."/>
            <person name="Papenfuss A.T."/>
            <person name="Parra Z.E."/>
            <person name="Pollock D.D."/>
            <person name="Ray D.A."/>
            <person name="Schein J.E."/>
            <person name="Speed T.P."/>
            <person name="Thompson K."/>
            <person name="VandeBerg J.L."/>
            <person name="Wade C.M."/>
            <person name="Walker J.A."/>
            <person name="Waters P.D."/>
            <person name="Webber C."/>
            <person name="Weidman J.R."/>
            <person name="Xie X."/>
            <person name="Zody M.C."/>
            <person name="Baldwin J."/>
            <person name="Abdouelleil A."/>
            <person name="Abdulkadir J."/>
            <person name="Abebe A."/>
            <person name="Abera B."/>
            <person name="Abreu J."/>
            <person name="Acer S.C."/>
            <person name="Aftuck L."/>
            <person name="Alexander A."/>
            <person name="An P."/>
            <person name="Anderson E."/>
            <person name="Anderson S."/>
            <person name="Arachi H."/>
            <person name="Azer M."/>
            <person name="Bachantsang P."/>
            <person name="Barry A."/>
            <person name="Bayul T."/>
            <person name="Berlin A."/>
            <person name="Bessette D."/>
            <person name="Bloom T."/>
            <person name="Bloom T."/>
            <person name="Boguslavskiy L."/>
            <person name="Bonnet C."/>
            <person name="Boukhgalter B."/>
            <person name="Bourzgui I."/>
            <person name="Brown A."/>
            <person name="Cahill P."/>
            <person name="Channer S."/>
            <person name="Cheshatsang Y."/>
            <person name="Chuda L."/>
            <person name="Citroen M."/>
            <person name="Collymore A."/>
            <person name="Cooke P."/>
            <person name="Costello M."/>
            <person name="D'Aco K."/>
            <person name="Daza R."/>
            <person name="De Haan G."/>
            <person name="DeGray S."/>
            <person name="DeMaso C."/>
            <person name="Dhargay N."/>
            <person name="Dooley K."/>
            <person name="Dooley E."/>
            <person name="Doricent M."/>
            <person name="Dorje P."/>
            <person name="Dorjee K."/>
            <person name="Dupes A."/>
            <person name="Elong R."/>
            <person name="Falk J."/>
            <person name="Farina A."/>
            <person name="Faro S."/>
            <person name="Ferguson D."/>
            <person name="Fisher S."/>
            <person name="Foley C.D."/>
            <person name="Franke A."/>
            <person name="Friedrich D."/>
            <person name="Gadbois L."/>
            <person name="Gearin G."/>
            <person name="Gearin C.R."/>
            <person name="Giannoukos G."/>
            <person name="Goode T."/>
            <person name="Graham J."/>
            <person name="Grandbois E."/>
            <person name="Grewal S."/>
            <person name="Gyaltsen K."/>
            <person name="Hafez N."/>
            <person name="Hagos B."/>
            <person name="Hall J."/>
            <person name="Henson C."/>
            <person name="Hollinger A."/>
            <person name="Honan T."/>
            <person name="Huard M.D."/>
            <person name="Hughes L."/>
            <person name="Hurhula B."/>
            <person name="Husby M.E."/>
            <person name="Kamat A."/>
            <person name="Kanga B."/>
            <person name="Kashin S."/>
            <person name="Khazanovich D."/>
            <person name="Kisner P."/>
            <person name="Lance K."/>
            <person name="Lara M."/>
            <person name="Lee W."/>
            <person name="Lennon N."/>
            <person name="Letendre F."/>
            <person name="LeVine R."/>
            <person name="Lipovsky A."/>
            <person name="Liu X."/>
            <person name="Liu J."/>
            <person name="Liu S."/>
            <person name="Lokyitsang T."/>
            <person name="Lokyitsang Y."/>
            <person name="Lubonja R."/>
            <person name="Lui A."/>
            <person name="MacDonald P."/>
            <person name="Magnisalis V."/>
            <person name="Maru K."/>
            <person name="Matthews C."/>
            <person name="McCusker W."/>
            <person name="McDonough S."/>
            <person name="Mehta T."/>
            <person name="Meldrim J."/>
            <person name="Meneus L."/>
            <person name="Mihai O."/>
            <person name="Mihalev A."/>
            <person name="Mihova T."/>
            <person name="Mittelman R."/>
            <person name="Mlenga V."/>
            <person name="Montmayeur A."/>
            <person name="Mulrain L."/>
            <person name="Navidi A."/>
            <person name="Naylor J."/>
            <person name="Negash T."/>
            <person name="Nguyen T."/>
            <person name="Nguyen N."/>
            <person name="Nicol R."/>
            <person name="Norbu C."/>
            <person name="Norbu N."/>
            <person name="Novod N."/>
            <person name="O'Neill B."/>
            <person name="Osman S."/>
            <person name="Markiewicz E."/>
            <person name="Oyono O.L."/>
            <person name="Patti C."/>
            <person name="Phunkhang P."/>
            <person name="Pierre F."/>
            <person name="Priest M."/>
            <person name="Raghuraman S."/>
            <person name="Rege F."/>
            <person name="Reyes R."/>
            <person name="Rise C."/>
            <person name="Rogov P."/>
            <person name="Ross K."/>
            <person name="Ryan E."/>
            <person name="Settipalli S."/>
            <person name="Shea T."/>
            <person name="Sherpa N."/>
            <person name="Shi L."/>
            <person name="Shih D."/>
            <person name="Sparrow T."/>
            <person name="Spaulding J."/>
            <person name="Stalker J."/>
            <person name="Stange-Thomann N."/>
            <person name="Stavropoulos S."/>
            <person name="Stone C."/>
            <person name="Strader C."/>
            <person name="Tesfaye S."/>
            <person name="Thomson T."/>
            <person name="Thoulutsang Y."/>
            <person name="Thoulutsang D."/>
            <person name="Topham K."/>
            <person name="Topping I."/>
            <person name="Tsamla T."/>
            <person name="Vassiliev H."/>
            <person name="Vo A."/>
            <person name="Wangchuk T."/>
            <person name="Wangdi T."/>
            <person name="Weiand M."/>
            <person name="Wilkinson J."/>
            <person name="Wilson A."/>
            <person name="Yadav S."/>
            <person name="Young G."/>
            <person name="Yu Q."/>
            <person name="Zembek L."/>
            <person name="Zhong D."/>
            <person name="Zimmer A."/>
            <person name="Zwirko Z."/>
            <person name="Jaffe D.B."/>
            <person name="Alvarez P."/>
            <person name="Brockman W."/>
            <person name="Butler J."/>
            <person name="Chin C."/>
            <person name="Gnerre S."/>
            <person name="MacCallum I."/>
            <person name="Graves J.A."/>
            <person name="Ponting C.P."/>
            <person name="Breen M."/>
            <person name="Samollow P.B."/>
            <person name="Lander E.S."/>
            <person name="Lindblad-Toh K."/>
        </authorList>
    </citation>
    <scope>NUCLEOTIDE SEQUENCE [LARGE SCALE GENOMIC DNA]</scope>
</reference>
<dbReference type="GO" id="GO:0042281">
    <property type="term" value="F:dolichyl pyrophosphate Man9GlcNAc2 alpha-1,3-glucosyltransferase activity"/>
    <property type="evidence" value="ECO:0007669"/>
    <property type="project" value="UniProtKB-EC"/>
</dbReference>
<reference evidence="14" key="3">
    <citation type="submission" date="2025-09" db="UniProtKB">
        <authorList>
            <consortium name="Ensembl"/>
        </authorList>
    </citation>
    <scope>IDENTIFICATION</scope>
</reference>
<evidence type="ECO:0000256" key="1">
    <source>
        <dbReference type="ARBA" id="ARBA00004477"/>
    </source>
</evidence>
<keyword evidence="7 12" id="KW-0256">Endoplasmic reticulum</keyword>
<evidence type="ECO:0000256" key="8">
    <source>
        <dbReference type="ARBA" id="ARBA00022989"/>
    </source>
</evidence>
<dbReference type="Bgee" id="ENSMODG00000040872">
    <property type="expression patterns" value="Expressed in liver and 17 other cell types or tissues"/>
</dbReference>
<reference evidence="14" key="2">
    <citation type="submission" date="2025-08" db="UniProtKB">
        <authorList>
            <consortium name="Ensembl"/>
        </authorList>
    </citation>
    <scope>IDENTIFICATION</scope>
</reference>
<dbReference type="Ensembl" id="ENSMODT00000070742.1">
    <property type="protein sequence ID" value="ENSMODP00000059800.1"/>
    <property type="gene ID" value="ENSMODG00000040872.1"/>
</dbReference>
<evidence type="ECO:0000256" key="12">
    <source>
        <dbReference type="RuleBase" id="RU363110"/>
    </source>
</evidence>
<comment type="subcellular location">
    <subcellularLocation>
        <location evidence="1 12">Endoplasmic reticulum membrane</location>
        <topology evidence="1 12">Multi-pass membrane protein</topology>
    </subcellularLocation>
</comment>
<evidence type="ECO:0000256" key="2">
    <source>
        <dbReference type="ARBA" id="ARBA00004922"/>
    </source>
</evidence>
<comment type="similarity">
    <text evidence="3 12">Belongs to the ALG6/ALG8 glucosyltransferase family.</text>
</comment>
<accession>A0A5F8HI71</accession>
<evidence type="ECO:0000313" key="14">
    <source>
        <dbReference type="Ensembl" id="ENSMODP00000059800.1"/>
    </source>
</evidence>
<keyword evidence="5 12" id="KW-0808">Transferase</keyword>
<evidence type="ECO:0000256" key="6">
    <source>
        <dbReference type="ARBA" id="ARBA00022692"/>
    </source>
</evidence>
<evidence type="ECO:0000256" key="3">
    <source>
        <dbReference type="ARBA" id="ARBA00008715"/>
    </source>
</evidence>
<dbReference type="EC" id="2.4.1.-" evidence="12"/>
<dbReference type="PANTHER" id="PTHR12413">
    <property type="entry name" value="DOLICHYL GLYCOSYLTRANSFERASE"/>
    <property type="match status" value="1"/>
</dbReference>
<name>A0A5F8HI71_MONDO</name>
<keyword evidence="9 12" id="KW-0472">Membrane</keyword>
<dbReference type="InParanoid" id="A0A5F8HI71"/>
<proteinExistence type="inferred from homology"/>
<evidence type="ECO:0000256" key="5">
    <source>
        <dbReference type="ARBA" id="ARBA00022679"/>
    </source>
</evidence>
<evidence type="ECO:0000256" key="11">
    <source>
        <dbReference type="ARBA" id="ARBA00048950"/>
    </source>
</evidence>
<dbReference type="AlphaFoldDB" id="A0A5F8HI71"/>
<evidence type="ECO:0000313" key="15">
    <source>
        <dbReference type="Proteomes" id="UP000002280"/>
    </source>
</evidence>
<keyword evidence="8 12" id="KW-1133">Transmembrane helix</keyword>
<organism evidence="14 15">
    <name type="scientific">Monodelphis domestica</name>
    <name type="common">Gray short-tailed opossum</name>
    <dbReference type="NCBI Taxonomy" id="13616"/>
    <lineage>
        <taxon>Eukaryota</taxon>
        <taxon>Metazoa</taxon>
        <taxon>Chordata</taxon>
        <taxon>Craniata</taxon>
        <taxon>Vertebrata</taxon>
        <taxon>Euteleostomi</taxon>
        <taxon>Mammalia</taxon>
        <taxon>Metatheria</taxon>
        <taxon>Didelphimorphia</taxon>
        <taxon>Didelphidae</taxon>
        <taxon>Monodelphis</taxon>
    </lineage>
</organism>
<dbReference type="GO" id="GO:0005789">
    <property type="term" value="C:endoplasmic reticulum membrane"/>
    <property type="evidence" value="ECO:0007669"/>
    <property type="project" value="UniProtKB-SubCell"/>
</dbReference>
<dbReference type="STRING" id="13616.ENSMODP00000059800"/>
<evidence type="ECO:0000256" key="10">
    <source>
        <dbReference type="ARBA" id="ARBA00044720"/>
    </source>
</evidence>
<comment type="catalytic activity">
    <reaction evidence="11">
        <text>an alpha-D-Man-(1-&gt;2)-alpha-D-Man-(1-&gt;2)-alpha-D-Man-(1-&gt;3)-[alpha-D-Man-(1-&gt;2)-alpha-D-Man-(1-&gt;3)-[alpha-D-Man-(1-&gt;2)-alpha-D-Man-(1-&gt;6)]-alpha-D-Man-(1-&gt;6)]-beta-D-Man-(1-&gt;4)-beta-D-GlcNAc-(1-&gt;4)-alpha-D-GlcNAc-diphospho-di-trans,poly-cis-dolichol + a di-trans,poly-cis-dolichyl beta-D-glucosyl phosphate = an alpha-D-Glc-(1-&gt;3)-alpha-D-Man-(1-&gt;2)-alpha-D-Man-(1-&gt;2)-alpha-D-Man-(1-&gt;3)-[alpha-D-Man-(1-&gt;2)-alpha-D-Man-(1-&gt;3)-[alpha-D-Man-(1-&gt;2)-alpha-D-Man-(1-&gt;6)]-alpha-D-Man-(1-&gt;6)]-beta-D-Man-(1-&gt;4)-beta-D-GlcNAc-(1-&gt;4)-alpha-D-GlcNAc-diphospho-di-trans,poly-cis-dolichol + a di-trans,poly-cis-dolichyl phosphate + H(+)</text>
        <dbReference type="Rhea" id="RHEA:30635"/>
        <dbReference type="Rhea" id="RHEA-COMP:19498"/>
        <dbReference type="Rhea" id="RHEA-COMP:19502"/>
        <dbReference type="Rhea" id="RHEA-COMP:19520"/>
        <dbReference type="Rhea" id="RHEA-COMP:19521"/>
        <dbReference type="ChEBI" id="CHEBI:15378"/>
        <dbReference type="ChEBI" id="CHEBI:57525"/>
        <dbReference type="ChEBI" id="CHEBI:57683"/>
        <dbReference type="ChEBI" id="CHEBI:132520"/>
        <dbReference type="ChEBI" id="CHEBI:132521"/>
        <dbReference type="EC" id="2.4.1.267"/>
    </reaction>
    <physiologicalReaction direction="left-to-right" evidence="11">
        <dbReference type="Rhea" id="RHEA:30636"/>
    </physiologicalReaction>
</comment>
<dbReference type="UniPathway" id="UPA00378"/>
<keyword evidence="6 12" id="KW-0812">Transmembrane</keyword>
<feature type="transmembrane region" description="Helical" evidence="12">
    <location>
        <begin position="215"/>
        <end position="235"/>
    </location>
</feature>
<keyword evidence="15" id="KW-1185">Reference proteome</keyword>
<evidence type="ECO:0000256" key="7">
    <source>
        <dbReference type="ARBA" id="ARBA00022824"/>
    </source>
</evidence>
<protein>
    <recommendedName>
        <fullName evidence="12">Alpha-1,3-glucosyltransferase</fullName>
        <ecNumber evidence="12">2.4.1.-</ecNumber>
    </recommendedName>
</protein>
<feature type="compositionally biased region" description="Low complexity" evidence="13">
    <location>
        <begin position="38"/>
        <end position="52"/>
    </location>
</feature>
<dbReference type="Proteomes" id="UP000002280">
    <property type="component" value="Chromosome 2"/>
</dbReference>
<comment type="function">
    <text evidence="10">Dolichyl pyrophosphate Man9GlcNAc2 alpha-1,3-glucosyltransferase that operates in the biosynthetic pathway of dolichol-linked oligosaccharides, the glycan precursors employed in protein asparagine (N)-glycosylation. The assembly of dolichol-linked oligosaccharides begins on the cytosolic side of the endoplasmic reticulum membrane and finishes in its lumen. The sequential addition of sugars to dolichol pyrophosphate produces dolichol-linked oligosaccharides containing fourteen sugars, including two GlcNAcs, nine mannoses and three glucoses. Once assembled, the oligosaccharide is transferred from the lipid to nascent proteins by oligosaccharyltransferases. In the lumen of the endoplasmic reticulum, adds the first glucose residue from dolichyl phosphate glucose (Dol-P-Glc) onto the lipid-linked oligosaccharide intermediate Man(9)GlcNAc(2)-PP-Dol to produce Glc(1)Man(9)GlcNAc(2)-PP-Dol. Glc(1)Man(9)GlcNAc(2)-PP-Dol is a substrate for ALG8, the following enzyme in the biosynthetic pathway.</text>
</comment>
<dbReference type="InterPro" id="IPR004856">
    <property type="entry name" value="Glyco_trans_ALG6/ALG8"/>
</dbReference>
<evidence type="ECO:0000256" key="9">
    <source>
        <dbReference type="ARBA" id="ARBA00023136"/>
    </source>
</evidence>
<evidence type="ECO:0000256" key="4">
    <source>
        <dbReference type="ARBA" id="ARBA00022676"/>
    </source>
</evidence>
<feature type="transmembrane region" description="Helical" evidence="12">
    <location>
        <begin position="181"/>
        <end position="203"/>
    </location>
</feature>
<keyword evidence="4 12" id="KW-0328">Glycosyltransferase</keyword>
<feature type="region of interest" description="Disordered" evidence="13">
    <location>
        <begin position="23"/>
        <end position="74"/>
    </location>
</feature>
<evidence type="ECO:0000256" key="13">
    <source>
        <dbReference type="SAM" id="MobiDB-lite"/>
    </source>
</evidence>
<sequence>ARSCVRARVHSLFLPVLRGRDQSAGAHAEGGCRREPRGSAGLARAAGATTSRCPGGWPEPVPAQEARAAGKGGSEPTAGFLFEAGGRRGRVRSRLVLGGHGRLALDGPGGPRGPHGPLDGVSAVLLRYVNSSDNDLQYWGLDYPPLTAYHSLLCAFVAELLDPAWVALHTSRGYESPGHKLFMRATVFVADLVIYVPAVVLYCYWLKEASSQKKIASAFCILLYPGLLLIDYGHFQYPL</sequence>
<comment type="pathway">
    <text evidence="2 12">Protein modification; protein glycosylation.</text>
</comment>